<dbReference type="Gene3D" id="2.30.40.10">
    <property type="entry name" value="Urease, subunit C, domain 1"/>
    <property type="match status" value="1"/>
</dbReference>
<keyword evidence="3" id="KW-1185">Reference proteome</keyword>
<dbReference type="SUPFAM" id="SSF51556">
    <property type="entry name" value="Metallo-dependent hydrolases"/>
    <property type="match status" value="1"/>
</dbReference>
<dbReference type="AlphaFoldDB" id="A0A6M1U8D8"/>
<dbReference type="PANTHER" id="PTHR22642:SF2">
    <property type="entry name" value="PROTEIN LONG AFTER FAR-RED 3"/>
    <property type="match status" value="1"/>
</dbReference>
<dbReference type="CDD" id="cd01300">
    <property type="entry name" value="YtcJ_like"/>
    <property type="match status" value="1"/>
</dbReference>
<dbReference type="InterPro" id="IPR032466">
    <property type="entry name" value="Metal_Hydrolase"/>
</dbReference>
<gene>
    <name evidence="2" type="ORF">G5V65_05385</name>
</gene>
<feature type="domain" description="Amidohydrolase 3" evidence="1">
    <location>
        <begin position="50"/>
        <end position="547"/>
    </location>
</feature>
<protein>
    <submittedName>
        <fullName evidence="2">Amidohydrolase</fullName>
    </submittedName>
</protein>
<dbReference type="Pfam" id="PF07969">
    <property type="entry name" value="Amidohydro_3"/>
    <property type="match status" value="1"/>
</dbReference>
<dbReference type="Proteomes" id="UP000474758">
    <property type="component" value="Unassembled WGS sequence"/>
</dbReference>
<dbReference type="Gene3D" id="3.20.20.140">
    <property type="entry name" value="Metal-dependent hydrolases"/>
    <property type="match status" value="1"/>
</dbReference>
<dbReference type="Gene3D" id="3.10.310.70">
    <property type="match status" value="1"/>
</dbReference>
<proteinExistence type="predicted"/>
<dbReference type="InterPro" id="IPR013108">
    <property type="entry name" value="Amidohydro_3"/>
</dbReference>
<evidence type="ECO:0000313" key="3">
    <source>
        <dbReference type="Proteomes" id="UP000474758"/>
    </source>
</evidence>
<name>A0A6M1U8D8_9RHOB</name>
<dbReference type="EMBL" id="JAALFE010000004">
    <property type="protein sequence ID" value="NGQ90321.1"/>
    <property type="molecule type" value="Genomic_DNA"/>
</dbReference>
<dbReference type="InterPro" id="IPR033932">
    <property type="entry name" value="YtcJ-like"/>
</dbReference>
<reference evidence="2 3" key="1">
    <citation type="submission" date="2020-02" db="EMBL/GenBank/DDBJ databases">
        <title>Rhodobacter translucens sp. nov., a novel bacterium isolated from activated sludge.</title>
        <authorList>
            <person name="Liu J."/>
        </authorList>
    </citation>
    <scope>NUCLEOTIDE SEQUENCE [LARGE SCALE GENOMIC DNA]</scope>
    <source>
        <strain evidence="2 3">HX-7-19</strain>
    </source>
</reference>
<dbReference type="RefSeq" id="WP_165047658.1">
    <property type="nucleotide sequence ID" value="NZ_JAALFE010000004.1"/>
</dbReference>
<keyword evidence="2" id="KW-0378">Hydrolase</keyword>
<accession>A0A6M1U8D8</accession>
<evidence type="ECO:0000313" key="2">
    <source>
        <dbReference type="EMBL" id="NGQ90321.1"/>
    </source>
</evidence>
<dbReference type="InterPro" id="IPR011059">
    <property type="entry name" value="Metal-dep_hydrolase_composite"/>
</dbReference>
<dbReference type="GO" id="GO:0016810">
    <property type="term" value="F:hydrolase activity, acting on carbon-nitrogen (but not peptide) bonds"/>
    <property type="evidence" value="ECO:0007669"/>
    <property type="project" value="InterPro"/>
</dbReference>
<sequence length="549" mass="58671">MTADLVIVNARVLTMDEAAPRAGAVAIRGRHILALGGSAEMRALAGPGARIVDARGGSLLPGFVESHLHLFSGAYGQTLLQLGGISGAAAMEAAVRAFAAARPDEGLLFAQGADYEILGPQTRLDRHVLDRMCPDRPLAVMAYDFHTLFANTAALKAAGLLRGRDLPAGSEVVMGPDGLATGELREKFALLPVLDLRTSGGREMLGMSGIEPLAPPTAAEWREDVEVLKAGLRFCAARGITAMHNMDGNRHLLELLRTVEEEGDLIARVSVPFHYTRSMPLAELDRASAMAADFTGDWLTSNRVKIFVDGVIESGTAAMLAEYADRPGHLGEPIFDAASFAEAAVEIDRRGMQIAVHAIGDRAVRIALDGYEAARRANGPRDSRHRIEHVEMIDPADIPRFAELGVIASFQPLHAPQGESPTTRSIGPERARHAYAWRALQEAGARIAFSSDWPIVPVDPLLGIQTALTRQPHLPGLPDQRLGLMEVLKAFTCNGAHAGFAEARTGRIRAGMLADLVLLAGDIEAVPQEEIASLGIAMTICDGRITHES</sequence>
<organism evidence="2 3">
    <name type="scientific">Paragemmobacter kunshanensis</name>
    <dbReference type="NCBI Taxonomy" id="2583234"/>
    <lineage>
        <taxon>Bacteria</taxon>
        <taxon>Pseudomonadati</taxon>
        <taxon>Pseudomonadota</taxon>
        <taxon>Alphaproteobacteria</taxon>
        <taxon>Rhodobacterales</taxon>
        <taxon>Paracoccaceae</taxon>
        <taxon>Paragemmobacter</taxon>
    </lineage>
</organism>
<dbReference type="PANTHER" id="PTHR22642">
    <property type="entry name" value="IMIDAZOLONEPROPIONASE"/>
    <property type="match status" value="1"/>
</dbReference>
<dbReference type="SUPFAM" id="SSF51338">
    <property type="entry name" value="Composite domain of metallo-dependent hydrolases"/>
    <property type="match status" value="1"/>
</dbReference>
<evidence type="ECO:0000259" key="1">
    <source>
        <dbReference type="Pfam" id="PF07969"/>
    </source>
</evidence>
<comment type="caution">
    <text evidence="2">The sequence shown here is derived from an EMBL/GenBank/DDBJ whole genome shotgun (WGS) entry which is preliminary data.</text>
</comment>